<comment type="caution">
    <text evidence="8">The sequence shown here is derived from an EMBL/GenBank/DDBJ whole genome shotgun (WGS) entry which is preliminary data.</text>
</comment>
<feature type="transmembrane region" description="Helical" evidence="7">
    <location>
        <begin position="404"/>
        <end position="428"/>
    </location>
</feature>
<protein>
    <submittedName>
        <fullName evidence="8">Lysophospholipid acyltransferase</fullName>
    </submittedName>
</protein>
<feature type="transmembrane region" description="Helical" evidence="7">
    <location>
        <begin position="220"/>
        <end position="237"/>
    </location>
</feature>
<dbReference type="OrthoDB" id="286734at2759"/>
<keyword evidence="6 8" id="KW-0012">Acyltransferase</keyword>
<keyword evidence="2" id="KW-0808">Transferase</keyword>
<evidence type="ECO:0000313" key="9">
    <source>
        <dbReference type="Proteomes" id="UP000823405"/>
    </source>
</evidence>
<feature type="transmembrane region" description="Helical" evidence="7">
    <location>
        <begin position="249"/>
        <end position="266"/>
    </location>
</feature>
<dbReference type="GO" id="GO:0046474">
    <property type="term" value="P:glycerophospholipid biosynthetic process"/>
    <property type="evidence" value="ECO:0007669"/>
    <property type="project" value="TreeGrafter"/>
</dbReference>
<feature type="transmembrane region" description="Helical" evidence="7">
    <location>
        <begin position="440"/>
        <end position="459"/>
    </location>
</feature>
<dbReference type="PANTHER" id="PTHR13906">
    <property type="entry name" value="PORCUPINE"/>
    <property type="match status" value="1"/>
</dbReference>
<comment type="subcellular location">
    <subcellularLocation>
        <location evidence="1">Membrane</location>
        <topology evidence="1">Multi-pass membrane protein</topology>
    </subcellularLocation>
</comment>
<dbReference type="GO" id="GO:0016020">
    <property type="term" value="C:membrane"/>
    <property type="evidence" value="ECO:0007669"/>
    <property type="project" value="UniProtKB-SubCell"/>
</dbReference>
<dbReference type="AlphaFoldDB" id="A0A9P6UKA0"/>
<evidence type="ECO:0000256" key="2">
    <source>
        <dbReference type="ARBA" id="ARBA00022679"/>
    </source>
</evidence>
<evidence type="ECO:0000256" key="5">
    <source>
        <dbReference type="ARBA" id="ARBA00023136"/>
    </source>
</evidence>
<dbReference type="EMBL" id="JAAAIN010001079">
    <property type="protein sequence ID" value="KAG0307284.1"/>
    <property type="molecule type" value="Genomic_DNA"/>
</dbReference>
<evidence type="ECO:0000256" key="3">
    <source>
        <dbReference type="ARBA" id="ARBA00022692"/>
    </source>
</evidence>
<keyword evidence="5 7" id="KW-0472">Membrane</keyword>
<dbReference type="GO" id="GO:0003841">
    <property type="term" value="F:1-acylglycerol-3-phosphate O-acyltransferase activity"/>
    <property type="evidence" value="ECO:0007669"/>
    <property type="project" value="TreeGrafter"/>
</dbReference>
<reference evidence="8" key="1">
    <citation type="journal article" date="2020" name="Fungal Divers.">
        <title>Resolving the Mortierellaceae phylogeny through synthesis of multi-gene phylogenetics and phylogenomics.</title>
        <authorList>
            <person name="Vandepol N."/>
            <person name="Liber J."/>
            <person name="Desiro A."/>
            <person name="Na H."/>
            <person name="Kennedy M."/>
            <person name="Barry K."/>
            <person name="Grigoriev I.V."/>
            <person name="Miller A.N."/>
            <person name="O'Donnell K."/>
            <person name="Stajich J.E."/>
            <person name="Bonito G."/>
        </authorList>
    </citation>
    <scope>NUCLEOTIDE SEQUENCE</scope>
    <source>
        <strain evidence="8">NVP60</strain>
    </source>
</reference>
<dbReference type="Pfam" id="PF03062">
    <property type="entry name" value="MBOAT"/>
    <property type="match status" value="1"/>
</dbReference>
<evidence type="ECO:0000256" key="6">
    <source>
        <dbReference type="ARBA" id="ARBA00023315"/>
    </source>
</evidence>
<accession>A0A9P6UKA0</accession>
<dbReference type="GO" id="GO:0030258">
    <property type="term" value="P:lipid modification"/>
    <property type="evidence" value="ECO:0007669"/>
    <property type="project" value="TreeGrafter"/>
</dbReference>
<keyword evidence="3 7" id="KW-0812">Transmembrane</keyword>
<evidence type="ECO:0000256" key="4">
    <source>
        <dbReference type="ARBA" id="ARBA00022989"/>
    </source>
</evidence>
<sequence length="511" mass="57423">MLDSFFGSFSEAVSFPEDQLRCLSALLLGYPLAFAFRLLPANNPNLKHIASVLTSFFLIVVVVNDLVGLMHLLGSSIAVWRIMGVVEGKWGPRLVFIGVMLHMSVSHLIRQFNDYRGYKLDHTGPQMILTMKLTSWAFNVYDGRRNPKELSRYQQEHAITTFPSLLHYLSYVFFFPAVLVGPSFEYMDYIRYIELSQFRDPKTGKIHWPAGRVMASMKSFFFSLIALACLATIGPKLDVLWTLDPAWKALPWVLRFGYVQLAAFAARFKYYAVWKMAEGACVMAGFGYNGQDPKTGESLWDATSNINVWAYETGESIKTLADNWNMGTNKWLKHSVYFRVVSPGSKPGPLETFATFGVSAFWHGFYPGYYLMFASSATALTAGKLLRSHLRPRFASSTSGKTPAWYNVLGMLLTQSTINYLSISFLLLTFTDSIEVWKNLYFVVHIGIVAVTVLVPIAFPVKRKSKKQQQETEKVKELVHDVAEEVATVAVGAAKEVLESTTPVTGKVKTL</sequence>
<dbReference type="GO" id="GO:0047184">
    <property type="term" value="F:1-acylglycerophosphocholine O-acyltransferase activity"/>
    <property type="evidence" value="ECO:0007669"/>
    <property type="project" value="TreeGrafter"/>
</dbReference>
<dbReference type="GO" id="GO:0005783">
    <property type="term" value="C:endoplasmic reticulum"/>
    <property type="evidence" value="ECO:0007669"/>
    <property type="project" value="TreeGrafter"/>
</dbReference>
<keyword evidence="9" id="KW-1185">Reference proteome</keyword>
<gene>
    <name evidence="8" type="primary">ALE1</name>
    <name evidence="8" type="ORF">BGZ97_000438</name>
</gene>
<keyword evidence="4 7" id="KW-1133">Transmembrane helix</keyword>
<evidence type="ECO:0000256" key="1">
    <source>
        <dbReference type="ARBA" id="ARBA00004141"/>
    </source>
</evidence>
<feature type="transmembrane region" description="Helical" evidence="7">
    <location>
        <begin position="51"/>
        <end position="70"/>
    </location>
</feature>
<evidence type="ECO:0000256" key="7">
    <source>
        <dbReference type="SAM" id="Phobius"/>
    </source>
</evidence>
<dbReference type="Proteomes" id="UP000823405">
    <property type="component" value="Unassembled WGS sequence"/>
</dbReference>
<feature type="transmembrane region" description="Helical" evidence="7">
    <location>
        <begin position="20"/>
        <end position="39"/>
    </location>
</feature>
<organism evidence="8 9">
    <name type="scientific">Linnemannia gamsii</name>
    <dbReference type="NCBI Taxonomy" id="64522"/>
    <lineage>
        <taxon>Eukaryota</taxon>
        <taxon>Fungi</taxon>
        <taxon>Fungi incertae sedis</taxon>
        <taxon>Mucoromycota</taxon>
        <taxon>Mortierellomycotina</taxon>
        <taxon>Mortierellomycetes</taxon>
        <taxon>Mortierellales</taxon>
        <taxon>Mortierellaceae</taxon>
        <taxon>Linnemannia</taxon>
    </lineage>
</organism>
<proteinExistence type="predicted"/>
<name>A0A9P6UKA0_9FUNG</name>
<evidence type="ECO:0000313" key="8">
    <source>
        <dbReference type="EMBL" id="KAG0307284.1"/>
    </source>
</evidence>
<dbReference type="InterPro" id="IPR004299">
    <property type="entry name" value="MBOAT_fam"/>
</dbReference>
<dbReference type="PANTHER" id="PTHR13906:SF4">
    <property type="entry name" value="LYSOPHOSPHOLIPID ACYLTRANSFERASE 6"/>
    <property type="match status" value="1"/>
</dbReference>
<dbReference type="InterPro" id="IPR049941">
    <property type="entry name" value="LPLAT_7/PORCN-like"/>
</dbReference>